<accession>A0ABY5KCK9</accession>
<dbReference type="InterPro" id="IPR054058">
    <property type="entry name" value="HTH_67"/>
</dbReference>
<organism evidence="1 2">
    <name type="scientific">Aeromicrobium duanguangcaii</name>
    <dbReference type="NCBI Taxonomy" id="2968086"/>
    <lineage>
        <taxon>Bacteria</taxon>
        <taxon>Bacillati</taxon>
        <taxon>Actinomycetota</taxon>
        <taxon>Actinomycetes</taxon>
        <taxon>Propionibacteriales</taxon>
        <taxon>Nocardioidaceae</taxon>
        <taxon>Aeromicrobium</taxon>
    </lineage>
</organism>
<keyword evidence="2" id="KW-1185">Reference proteome</keyword>
<dbReference type="EMBL" id="CP101990">
    <property type="protein sequence ID" value="UUI68209.1"/>
    <property type="molecule type" value="Genomic_DNA"/>
</dbReference>
<evidence type="ECO:0008006" key="3">
    <source>
        <dbReference type="Google" id="ProtNLM"/>
    </source>
</evidence>
<dbReference type="Pfam" id="PF21863">
    <property type="entry name" value="HTH_67"/>
    <property type="match status" value="1"/>
</dbReference>
<proteinExistence type="predicted"/>
<evidence type="ECO:0000313" key="2">
    <source>
        <dbReference type="Proteomes" id="UP001315860"/>
    </source>
</evidence>
<protein>
    <recommendedName>
        <fullName evidence="3">SalK</fullName>
    </recommendedName>
</protein>
<dbReference type="NCBIfam" id="NF047719">
    <property type="entry name" value="SCO6745_fam_HTH"/>
    <property type="match status" value="1"/>
</dbReference>
<name>A0ABY5KCK9_9ACTN</name>
<gene>
    <name evidence="1" type="ORF">NP095_13505</name>
</gene>
<sequence length="275" mass="29300">MTSRAMWNAIETLHAGVYFAPDSKARYEAAGLKGYWMGYFASRSAALGRPGPALVLATFHSFAPRMVARAVPDAWHLSDPESVLEARYSLARDLLAPVADAATSLAPRVRPVLDGVDWAGKPLAAAHADLPRSEDPLIDFWQSVTALREYRGDCHVAVLTAAGLGGAAANVLAAATGWGWFADQRTMRGWTEDEWAAAISDLATRGWLSADGTATETGRAARNQLEDATDRVVAAGLDREATSRLVTLEADLVAMADAWAEAHPALAPSRASHGH</sequence>
<evidence type="ECO:0000313" key="1">
    <source>
        <dbReference type="EMBL" id="UUI68209.1"/>
    </source>
</evidence>
<dbReference type="RefSeq" id="WP_232419175.1">
    <property type="nucleotide sequence ID" value="NZ_CP101990.1"/>
</dbReference>
<reference evidence="1 2" key="1">
    <citation type="submission" date="2022-07" db="EMBL/GenBank/DDBJ databases">
        <title>Novel species in genus Aeromicrobium.</title>
        <authorList>
            <person name="Ye L."/>
        </authorList>
    </citation>
    <scope>NUCLEOTIDE SEQUENCE [LARGE SCALE GENOMIC DNA]</scope>
    <source>
        <strain evidence="2">zg-Y50</strain>
    </source>
</reference>
<dbReference type="Proteomes" id="UP001315860">
    <property type="component" value="Chromosome"/>
</dbReference>